<dbReference type="InterPro" id="IPR010259">
    <property type="entry name" value="S8pro/Inhibitor_I9"/>
</dbReference>
<evidence type="ECO:0000259" key="13">
    <source>
        <dbReference type="Pfam" id="PF17766"/>
    </source>
</evidence>
<evidence type="ECO:0000313" key="15">
    <source>
        <dbReference type="Proteomes" id="UP001151287"/>
    </source>
</evidence>
<dbReference type="Gene3D" id="2.60.40.2310">
    <property type="match status" value="1"/>
</dbReference>
<evidence type="ECO:0000256" key="3">
    <source>
        <dbReference type="ARBA" id="ARBA00022729"/>
    </source>
</evidence>
<dbReference type="PRINTS" id="PR00723">
    <property type="entry name" value="SUBTILISIN"/>
</dbReference>
<sequence>MFMQTIPNMAIQHNSILLLFLFFVIHLYPTTKAQDLQTYIIQLHPNEMDTTFYKTKLKWHLSFLEKATVLYEEEESHSARLLYSYDTAIEGFAARLYEHEAMILKALPGVISVHTDRRYELHTTYSHKFLGLNFSPTGAWVQSKSGQGAIIGVLDTGIWPESPSFNESGMPPVPKRWRGICQEGESFMSSNCNRKLIGARFYSKGHRVNYPDSRDPTIPLLEYVSARDAHGHGTHTSSTAAGTAVPNASVLGLGLGTARGVAPGAHIAVYKVCWFNGCYSSDILAGIDDAINDGVDVLSLSLGGFPIPLFEDSIAIGSFRAVERGVTVICAAGNNGPASMSVANEAPWITTVGASTMDRRFPAIIRLGNGEMLYGESMYPGNKFSRKAEKQLELVYGGGGGQGAEYCLKDSFSRKSVQGKMVVCDRGINGRSEKGEAVREAGGAAMVLANAEINQFEDSVDVHVLPATEIGYDEGVQLKNYINSSTRPTARFIYGGTKFGLSRAPTVALFSARGPSATIPSVLKPDMIAPGVNIIAAWPASLGPTGLQEDQRRSNFTVLSGTSMACPHVSGVAALVRSMHPGWRPAAVRSAMMTTADVADHSGKPITDGKDKASVFAMGAGHVSPNRAIDPGLVYDIRPDDYITHLCTLGYSQRQIFTITHRNFSCSDILSRNKEFNLNYPSIAVNLKNLSTSVMVRRVLTNVGMPNSTYTVKVESPEGVAVKVVPEKLKFLKLNDRKSFRVWFEMRKKEATNDGVADGCLMWQHNAIRRYRVRSPLAVTWTM</sequence>
<feature type="chain" id="PRO_5040294809" description="Subtilisin-like protease" evidence="9">
    <location>
        <begin position="34"/>
        <end position="783"/>
    </location>
</feature>
<keyword evidence="3 9" id="KW-0732">Signal</keyword>
<organism evidence="14 15">
    <name type="scientific">Rhynchospora breviuscula</name>
    <dbReference type="NCBI Taxonomy" id="2022672"/>
    <lineage>
        <taxon>Eukaryota</taxon>
        <taxon>Viridiplantae</taxon>
        <taxon>Streptophyta</taxon>
        <taxon>Embryophyta</taxon>
        <taxon>Tracheophyta</taxon>
        <taxon>Spermatophyta</taxon>
        <taxon>Magnoliopsida</taxon>
        <taxon>Liliopsida</taxon>
        <taxon>Poales</taxon>
        <taxon>Cyperaceae</taxon>
        <taxon>Cyperoideae</taxon>
        <taxon>Rhynchosporeae</taxon>
        <taxon>Rhynchospora</taxon>
    </lineage>
</organism>
<dbReference type="Pfam" id="PF00082">
    <property type="entry name" value="Peptidase_S8"/>
    <property type="match status" value="1"/>
</dbReference>
<dbReference type="Pfam" id="PF05922">
    <property type="entry name" value="Inhibitor_I9"/>
    <property type="match status" value="1"/>
</dbReference>
<feature type="active site" description="Charge relay system" evidence="7 8">
    <location>
        <position position="155"/>
    </location>
</feature>
<dbReference type="SUPFAM" id="SSF52743">
    <property type="entry name" value="Subtilisin-like"/>
    <property type="match status" value="1"/>
</dbReference>
<dbReference type="SUPFAM" id="SSF52025">
    <property type="entry name" value="PA domain"/>
    <property type="match status" value="1"/>
</dbReference>
<dbReference type="Proteomes" id="UP001151287">
    <property type="component" value="Unassembled WGS sequence"/>
</dbReference>
<dbReference type="Gene3D" id="3.30.70.80">
    <property type="entry name" value="Peptidase S8 propeptide/proteinase inhibitor I9"/>
    <property type="match status" value="1"/>
</dbReference>
<dbReference type="GO" id="GO:0004252">
    <property type="term" value="F:serine-type endopeptidase activity"/>
    <property type="evidence" value="ECO:0007669"/>
    <property type="project" value="UniProtKB-UniRule"/>
</dbReference>
<dbReference type="InterPro" id="IPR034197">
    <property type="entry name" value="Peptidases_S8_3"/>
</dbReference>
<evidence type="ECO:0000256" key="1">
    <source>
        <dbReference type="ARBA" id="ARBA00011073"/>
    </source>
</evidence>
<dbReference type="InterPro" id="IPR003137">
    <property type="entry name" value="PA_domain"/>
</dbReference>
<dbReference type="AlphaFoldDB" id="A0A9Q0CXH3"/>
<accession>A0A9Q0CXH3</accession>
<evidence type="ECO:0000256" key="7">
    <source>
        <dbReference type="PIRSR" id="PIRSR615500-1"/>
    </source>
</evidence>
<dbReference type="InterPro" id="IPR000209">
    <property type="entry name" value="Peptidase_S8/S53_dom"/>
</dbReference>
<feature type="domain" description="PA" evidence="11">
    <location>
        <begin position="392"/>
        <end position="478"/>
    </location>
</feature>
<evidence type="ECO:0000256" key="6">
    <source>
        <dbReference type="ARBA" id="ARBA00023180"/>
    </source>
</evidence>
<dbReference type="CDD" id="cd04852">
    <property type="entry name" value="Peptidases_S8_3"/>
    <property type="match status" value="1"/>
</dbReference>
<dbReference type="CDD" id="cd02120">
    <property type="entry name" value="PA_subtilisin_like"/>
    <property type="match status" value="1"/>
</dbReference>
<evidence type="ECO:0000259" key="11">
    <source>
        <dbReference type="Pfam" id="PF02225"/>
    </source>
</evidence>
<dbReference type="FunFam" id="3.50.30.30:FF:000005">
    <property type="entry name" value="subtilisin-like protease SBT1.5"/>
    <property type="match status" value="1"/>
</dbReference>
<dbReference type="Pfam" id="PF02225">
    <property type="entry name" value="PA"/>
    <property type="match status" value="1"/>
</dbReference>
<dbReference type="Pfam" id="PF17766">
    <property type="entry name" value="fn3_6"/>
    <property type="match status" value="1"/>
</dbReference>
<dbReference type="InterPro" id="IPR023828">
    <property type="entry name" value="Peptidase_S8_Ser-AS"/>
</dbReference>
<dbReference type="PANTHER" id="PTHR10795">
    <property type="entry name" value="PROPROTEIN CONVERTASE SUBTILISIN/KEXIN"/>
    <property type="match status" value="1"/>
</dbReference>
<protein>
    <recommendedName>
        <fullName evidence="16">Subtilisin-like protease</fullName>
    </recommendedName>
</protein>
<dbReference type="Gene3D" id="3.50.30.30">
    <property type="match status" value="1"/>
</dbReference>
<evidence type="ECO:0008006" key="16">
    <source>
        <dbReference type="Google" id="ProtNLM"/>
    </source>
</evidence>
<keyword evidence="5 8" id="KW-0720">Serine protease</keyword>
<evidence type="ECO:0000256" key="4">
    <source>
        <dbReference type="ARBA" id="ARBA00022801"/>
    </source>
</evidence>
<evidence type="ECO:0000259" key="10">
    <source>
        <dbReference type="Pfam" id="PF00082"/>
    </source>
</evidence>
<evidence type="ECO:0000256" key="8">
    <source>
        <dbReference type="PROSITE-ProRule" id="PRU01240"/>
    </source>
</evidence>
<dbReference type="Gene3D" id="3.40.50.200">
    <property type="entry name" value="Peptidase S8/S53 domain"/>
    <property type="match status" value="1"/>
</dbReference>
<dbReference type="PROSITE" id="PS51892">
    <property type="entry name" value="SUBTILASE"/>
    <property type="match status" value="1"/>
</dbReference>
<feature type="active site" description="Charge relay system" evidence="7 8">
    <location>
        <position position="232"/>
    </location>
</feature>
<dbReference type="InterPro" id="IPR037045">
    <property type="entry name" value="S8pro/Inhibitor_I9_sf"/>
</dbReference>
<dbReference type="InterPro" id="IPR036852">
    <property type="entry name" value="Peptidase_S8/S53_dom_sf"/>
</dbReference>
<feature type="active site" description="Charge relay system" evidence="7 8">
    <location>
        <position position="563"/>
    </location>
</feature>
<feature type="domain" description="Inhibitor I9" evidence="12">
    <location>
        <begin position="38"/>
        <end position="122"/>
    </location>
</feature>
<dbReference type="EMBL" id="JAMQYH010000001">
    <property type="protein sequence ID" value="KAJ1701950.1"/>
    <property type="molecule type" value="Genomic_DNA"/>
</dbReference>
<evidence type="ECO:0000256" key="5">
    <source>
        <dbReference type="ARBA" id="ARBA00022825"/>
    </source>
</evidence>
<evidence type="ECO:0000313" key="14">
    <source>
        <dbReference type="EMBL" id="KAJ1701950.1"/>
    </source>
</evidence>
<gene>
    <name evidence="14" type="ORF">LUZ63_001729</name>
</gene>
<feature type="domain" description="Subtilisin-like protease fibronectin type-III" evidence="13">
    <location>
        <begin position="677"/>
        <end position="779"/>
    </location>
</feature>
<dbReference type="FunFam" id="3.40.50.200:FF:000006">
    <property type="entry name" value="Subtilisin-like protease SBT1.5"/>
    <property type="match status" value="1"/>
</dbReference>
<comment type="caution">
    <text evidence="14">The sequence shown here is derived from an EMBL/GenBank/DDBJ whole genome shotgun (WGS) entry which is preliminary data.</text>
</comment>
<keyword evidence="4 8" id="KW-0378">Hydrolase</keyword>
<comment type="similarity">
    <text evidence="1 8">Belongs to the peptidase S8 family.</text>
</comment>
<dbReference type="InterPro" id="IPR046450">
    <property type="entry name" value="PA_dom_sf"/>
</dbReference>
<keyword evidence="2 8" id="KW-0645">Protease</keyword>
<dbReference type="GO" id="GO:0006508">
    <property type="term" value="P:proteolysis"/>
    <property type="evidence" value="ECO:0007669"/>
    <property type="project" value="UniProtKB-KW"/>
</dbReference>
<evidence type="ECO:0000256" key="9">
    <source>
        <dbReference type="SAM" id="SignalP"/>
    </source>
</evidence>
<dbReference type="InterPro" id="IPR045051">
    <property type="entry name" value="SBT"/>
</dbReference>
<dbReference type="InterPro" id="IPR041469">
    <property type="entry name" value="Subtilisin-like_FN3"/>
</dbReference>
<proteinExistence type="inferred from homology"/>
<evidence type="ECO:0000256" key="2">
    <source>
        <dbReference type="ARBA" id="ARBA00022670"/>
    </source>
</evidence>
<feature type="domain" description="Peptidase S8/S53" evidence="10">
    <location>
        <begin position="146"/>
        <end position="621"/>
    </location>
</feature>
<feature type="signal peptide" evidence="9">
    <location>
        <begin position="1"/>
        <end position="33"/>
    </location>
</feature>
<dbReference type="PROSITE" id="PS00138">
    <property type="entry name" value="SUBTILASE_SER"/>
    <property type="match status" value="1"/>
</dbReference>
<dbReference type="InterPro" id="IPR015500">
    <property type="entry name" value="Peptidase_S8_subtilisin-rel"/>
</dbReference>
<name>A0A9Q0CXH3_9POAL</name>
<keyword evidence="15" id="KW-1185">Reference proteome</keyword>
<keyword evidence="6" id="KW-0325">Glycoprotein</keyword>
<reference evidence="14" key="1">
    <citation type="journal article" date="2022" name="Cell">
        <title>Repeat-based holocentromeres influence genome architecture and karyotype evolution.</title>
        <authorList>
            <person name="Hofstatter P.G."/>
            <person name="Thangavel G."/>
            <person name="Lux T."/>
            <person name="Neumann P."/>
            <person name="Vondrak T."/>
            <person name="Novak P."/>
            <person name="Zhang M."/>
            <person name="Costa L."/>
            <person name="Castellani M."/>
            <person name="Scott A."/>
            <person name="Toegelov H."/>
            <person name="Fuchs J."/>
            <person name="Mata-Sucre Y."/>
            <person name="Dias Y."/>
            <person name="Vanzela A.L.L."/>
            <person name="Huettel B."/>
            <person name="Almeida C.C.S."/>
            <person name="Simkova H."/>
            <person name="Souza G."/>
            <person name="Pedrosa-Harand A."/>
            <person name="Macas J."/>
            <person name="Mayer K.F.X."/>
            <person name="Houben A."/>
            <person name="Marques A."/>
        </authorList>
    </citation>
    <scope>NUCLEOTIDE SEQUENCE</scope>
    <source>
        <strain evidence="14">RhyBre1mFocal</strain>
    </source>
</reference>
<dbReference type="OrthoDB" id="206201at2759"/>
<evidence type="ECO:0000259" key="12">
    <source>
        <dbReference type="Pfam" id="PF05922"/>
    </source>
</evidence>